<dbReference type="Gene3D" id="1.10.10.10">
    <property type="entry name" value="Winged helix-like DNA-binding domain superfamily/Winged helix DNA-binding domain"/>
    <property type="match status" value="1"/>
</dbReference>
<proteinExistence type="inferred from homology"/>
<organism evidence="7">
    <name type="scientific">freshwater metagenome</name>
    <dbReference type="NCBI Taxonomy" id="449393"/>
    <lineage>
        <taxon>unclassified sequences</taxon>
        <taxon>metagenomes</taxon>
        <taxon>ecological metagenomes</taxon>
    </lineage>
</organism>
<keyword evidence="5" id="KW-0804">Transcription</keyword>
<dbReference type="AlphaFoldDB" id="A0A6J6EWR1"/>
<comment type="similarity">
    <text evidence="1">Belongs to the LysR transcriptional regulatory family.</text>
</comment>
<dbReference type="Gene3D" id="3.40.190.10">
    <property type="entry name" value="Periplasmic binding protein-like II"/>
    <property type="match status" value="2"/>
</dbReference>
<reference evidence="7" key="1">
    <citation type="submission" date="2020-05" db="EMBL/GenBank/DDBJ databases">
        <authorList>
            <person name="Chiriac C."/>
            <person name="Salcher M."/>
            <person name="Ghai R."/>
            <person name="Kavagutti S V."/>
        </authorList>
    </citation>
    <scope>NUCLEOTIDE SEQUENCE</scope>
</reference>
<evidence type="ECO:0000256" key="4">
    <source>
        <dbReference type="ARBA" id="ARBA00023159"/>
    </source>
</evidence>
<feature type="domain" description="HTH lysR-type" evidence="6">
    <location>
        <begin position="4"/>
        <end position="61"/>
    </location>
</feature>
<dbReference type="SUPFAM" id="SSF53850">
    <property type="entry name" value="Periplasmic binding protein-like II"/>
    <property type="match status" value="1"/>
</dbReference>
<dbReference type="EMBL" id="CAEZSR010000154">
    <property type="protein sequence ID" value="CAB4581062.1"/>
    <property type="molecule type" value="Genomic_DNA"/>
</dbReference>
<dbReference type="CDD" id="cd08411">
    <property type="entry name" value="PBP2_OxyR"/>
    <property type="match status" value="1"/>
</dbReference>
<name>A0A6J6EWR1_9ZZZZ</name>
<dbReference type="InterPro" id="IPR000847">
    <property type="entry name" value="LysR_HTH_N"/>
</dbReference>
<protein>
    <submittedName>
        <fullName evidence="7">Unannotated protein</fullName>
    </submittedName>
</protein>
<dbReference type="GO" id="GO:0003700">
    <property type="term" value="F:DNA-binding transcription factor activity"/>
    <property type="evidence" value="ECO:0007669"/>
    <property type="project" value="InterPro"/>
</dbReference>
<dbReference type="PROSITE" id="PS50931">
    <property type="entry name" value="HTH_LYSR"/>
    <property type="match status" value="1"/>
</dbReference>
<accession>A0A6J6EWR1</accession>
<dbReference type="InterPro" id="IPR005119">
    <property type="entry name" value="LysR_subst-bd"/>
</dbReference>
<evidence type="ECO:0000256" key="2">
    <source>
        <dbReference type="ARBA" id="ARBA00023015"/>
    </source>
</evidence>
<evidence type="ECO:0000256" key="1">
    <source>
        <dbReference type="ARBA" id="ARBA00009437"/>
    </source>
</evidence>
<evidence type="ECO:0000256" key="5">
    <source>
        <dbReference type="ARBA" id="ARBA00023163"/>
    </source>
</evidence>
<evidence type="ECO:0000313" key="7">
    <source>
        <dbReference type="EMBL" id="CAB4581062.1"/>
    </source>
</evidence>
<dbReference type="Pfam" id="PF00126">
    <property type="entry name" value="HTH_1"/>
    <property type="match status" value="1"/>
</dbReference>
<dbReference type="PANTHER" id="PTHR30346">
    <property type="entry name" value="TRANSCRIPTIONAL DUAL REGULATOR HCAR-RELATED"/>
    <property type="match status" value="1"/>
</dbReference>
<evidence type="ECO:0000256" key="3">
    <source>
        <dbReference type="ARBA" id="ARBA00023125"/>
    </source>
</evidence>
<keyword evidence="3" id="KW-0238">DNA-binding</keyword>
<dbReference type="InterPro" id="IPR036390">
    <property type="entry name" value="WH_DNA-bd_sf"/>
</dbReference>
<sequence length="299" mass="32209">MNQPTLQQLRYAVAVADERNFGRAAALCFVSQPALSSQIRELEGRLRVQLFERGPRGVLVTPAGAEVVSRARRILHDVDALCEAAVGAGDVLSGPLRLGVIPTVAPYVLPAALHAVAETYPSLELYLREDRTDDLVAQLQSGDLDLLLLALPLDRSGVTELPLYDEAFRLAMPHDHRLAGRRRCSTADLVGERLVLLEDGHCLRDQALAVCSTAGAVGGAEVQGTSLPTVVQMVGAGLGVTLLPEMTVEREARPVRNVVVRDLHPAPTRTIGLAWRSSSARGDAYRRLGELIASARRGR</sequence>
<dbReference type="FunFam" id="1.10.10.10:FF:000001">
    <property type="entry name" value="LysR family transcriptional regulator"/>
    <property type="match status" value="1"/>
</dbReference>
<dbReference type="Pfam" id="PF03466">
    <property type="entry name" value="LysR_substrate"/>
    <property type="match status" value="1"/>
</dbReference>
<evidence type="ECO:0000259" key="6">
    <source>
        <dbReference type="PROSITE" id="PS50931"/>
    </source>
</evidence>
<dbReference type="SUPFAM" id="SSF46785">
    <property type="entry name" value="Winged helix' DNA-binding domain"/>
    <property type="match status" value="1"/>
</dbReference>
<dbReference type="PANTHER" id="PTHR30346:SF26">
    <property type="entry name" value="HYDROGEN PEROXIDE-INDUCIBLE GENES ACTIVATOR"/>
    <property type="match status" value="1"/>
</dbReference>
<gene>
    <name evidence="7" type="ORF">UFOPK1493_03083</name>
</gene>
<dbReference type="PRINTS" id="PR00039">
    <property type="entry name" value="HTHLYSR"/>
</dbReference>
<dbReference type="InterPro" id="IPR036388">
    <property type="entry name" value="WH-like_DNA-bd_sf"/>
</dbReference>
<dbReference type="GO" id="GO:0032993">
    <property type="term" value="C:protein-DNA complex"/>
    <property type="evidence" value="ECO:0007669"/>
    <property type="project" value="TreeGrafter"/>
</dbReference>
<keyword evidence="2" id="KW-0805">Transcription regulation</keyword>
<dbReference type="GO" id="GO:0003677">
    <property type="term" value="F:DNA binding"/>
    <property type="evidence" value="ECO:0007669"/>
    <property type="project" value="UniProtKB-KW"/>
</dbReference>
<keyword evidence="4" id="KW-0010">Activator</keyword>